<dbReference type="RefSeq" id="WP_184838374.1">
    <property type="nucleotide sequence ID" value="NZ_JACHMN010000002.1"/>
</dbReference>
<dbReference type="Proteomes" id="UP000587527">
    <property type="component" value="Unassembled WGS sequence"/>
</dbReference>
<dbReference type="EMBL" id="JACHMN010000002">
    <property type="protein sequence ID" value="MBB5870768.1"/>
    <property type="molecule type" value="Genomic_DNA"/>
</dbReference>
<proteinExistence type="predicted"/>
<accession>A0A841BTK5</accession>
<organism evidence="1 2">
    <name type="scientific">Allocatelliglobosispora scoriae</name>
    <dbReference type="NCBI Taxonomy" id="643052"/>
    <lineage>
        <taxon>Bacteria</taxon>
        <taxon>Bacillati</taxon>
        <taxon>Actinomycetota</taxon>
        <taxon>Actinomycetes</taxon>
        <taxon>Micromonosporales</taxon>
        <taxon>Micromonosporaceae</taxon>
        <taxon>Allocatelliglobosispora</taxon>
    </lineage>
</organism>
<sequence>MSFTADQQAIRGFGRQIDSLTDDADAAVSYVRNHLGIGYDKGRMFFTVVESATTVREALMANYSQLSKLATASAQEIVKAADHYRDTDAAAAAKIDATY</sequence>
<evidence type="ECO:0008006" key="3">
    <source>
        <dbReference type="Google" id="ProtNLM"/>
    </source>
</evidence>
<keyword evidence="2" id="KW-1185">Reference proteome</keyword>
<gene>
    <name evidence="1" type="ORF">F4553_004147</name>
</gene>
<protein>
    <recommendedName>
        <fullName evidence="3">ESX-1 secretion-associated protein</fullName>
    </recommendedName>
</protein>
<evidence type="ECO:0000313" key="2">
    <source>
        <dbReference type="Proteomes" id="UP000587527"/>
    </source>
</evidence>
<comment type="caution">
    <text evidence="1">The sequence shown here is derived from an EMBL/GenBank/DDBJ whole genome shotgun (WGS) entry which is preliminary data.</text>
</comment>
<evidence type="ECO:0000313" key="1">
    <source>
        <dbReference type="EMBL" id="MBB5870768.1"/>
    </source>
</evidence>
<reference evidence="1 2" key="1">
    <citation type="submission" date="2020-08" db="EMBL/GenBank/DDBJ databases">
        <title>Sequencing the genomes of 1000 actinobacteria strains.</title>
        <authorList>
            <person name="Klenk H.-P."/>
        </authorList>
    </citation>
    <scope>NUCLEOTIDE SEQUENCE [LARGE SCALE GENOMIC DNA]</scope>
    <source>
        <strain evidence="1 2">DSM 45362</strain>
    </source>
</reference>
<dbReference type="AlphaFoldDB" id="A0A841BTK5"/>
<name>A0A841BTK5_9ACTN</name>